<proteinExistence type="predicted"/>
<reference evidence="1" key="1">
    <citation type="submission" date="2020-08" db="EMBL/GenBank/DDBJ databases">
        <title>Genomic Encyclopedia of Type Strains, Phase IV (KMG-V): Genome sequencing to study the core and pangenomes of soil and plant-associated prokaryotes.</title>
        <authorList>
            <person name="Whitman W."/>
        </authorList>
    </citation>
    <scope>NUCLEOTIDE SEQUENCE</scope>
    <source>
        <strain evidence="1">M8UP15</strain>
    </source>
</reference>
<gene>
    <name evidence="1" type="ORF">HDF13_003445</name>
</gene>
<dbReference type="EMBL" id="JACHEA010000001">
    <property type="protein sequence ID" value="MBB5341112.1"/>
    <property type="molecule type" value="Genomic_DNA"/>
</dbReference>
<protein>
    <submittedName>
        <fullName evidence="1">Uncharacterized protein</fullName>
    </submittedName>
</protein>
<dbReference type="Proteomes" id="UP000569005">
    <property type="component" value="Unassembled WGS sequence"/>
</dbReference>
<organism evidence="1 2">
    <name type="scientific">Tunturiibacter gelidiferens</name>
    <dbReference type="NCBI Taxonomy" id="3069689"/>
    <lineage>
        <taxon>Bacteria</taxon>
        <taxon>Pseudomonadati</taxon>
        <taxon>Acidobacteriota</taxon>
        <taxon>Terriglobia</taxon>
        <taxon>Terriglobales</taxon>
        <taxon>Acidobacteriaceae</taxon>
        <taxon>Tunturiibacter</taxon>
    </lineage>
</organism>
<accession>A0ACC5P2P0</accession>
<keyword evidence="2" id="KW-1185">Reference proteome</keyword>
<name>A0ACC5P2P0_9BACT</name>
<sequence>MNWFGSAKQVEVVEQGDLLLIKATGTRRAVDLLVPLFLAVWGYVACRNEHWVSLVFVLFVFGSSVWFLFRDKGGELRVTDTEIVASGDLGGWGEGYVRFGWADISGLEYRQGEEDSNEGLYVRTGRWHTYCVMAGLNREQSEEVDCSCLPALSLCCDG</sequence>
<evidence type="ECO:0000313" key="2">
    <source>
        <dbReference type="Proteomes" id="UP000569005"/>
    </source>
</evidence>
<comment type="caution">
    <text evidence="1">The sequence shown here is derived from an EMBL/GenBank/DDBJ whole genome shotgun (WGS) entry which is preliminary data.</text>
</comment>
<evidence type="ECO:0000313" key="1">
    <source>
        <dbReference type="EMBL" id="MBB5341112.1"/>
    </source>
</evidence>